<sequence>MLHPSSQGSHVCSHWPQAKAMERLDEPGEEVRSVVAADGGFYVQDFVGAGHATVIAGVALNGDFVGLRWERHAWIGLACFPLQGLHLVYYSG</sequence>
<protein>
    <submittedName>
        <fullName evidence="1">Uncharacterized protein</fullName>
    </submittedName>
</protein>
<dbReference type="EMBL" id="GBRH01214787">
    <property type="protein sequence ID" value="JAD83108.1"/>
    <property type="molecule type" value="Transcribed_RNA"/>
</dbReference>
<organism evidence="1">
    <name type="scientific">Arundo donax</name>
    <name type="common">Giant reed</name>
    <name type="synonym">Donax arundinaceus</name>
    <dbReference type="NCBI Taxonomy" id="35708"/>
    <lineage>
        <taxon>Eukaryota</taxon>
        <taxon>Viridiplantae</taxon>
        <taxon>Streptophyta</taxon>
        <taxon>Embryophyta</taxon>
        <taxon>Tracheophyta</taxon>
        <taxon>Spermatophyta</taxon>
        <taxon>Magnoliopsida</taxon>
        <taxon>Liliopsida</taxon>
        <taxon>Poales</taxon>
        <taxon>Poaceae</taxon>
        <taxon>PACMAD clade</taxon>
        <taxon>Arundinoideae</taxon>
        <taxon>Arundineae</taxon>
        <taxon>Arundo</taxon>
    </lineage>
</organism>
<dbReference type="AlphaFoldDB" id="A0A0A9D8X3"/>
<reference evidence="1" key="2">
    <citation type="journal article" date="2015" name="Data Brief">
        <title>Shoot transcriptome of the giant reed, Arundo donax.</title>
        <authorList>
            <person name="Barrero R.A."/>
            <person name="Guerrero F.D."/>
            <person name="Moolhuijzen P."/>
            <person name="Goolsby J.A."/>
            <person name="Tidwell J."/>
            <person name="Bellgard S.E."/>
            <person name="Bellgard M.I."/>
        </authorList>
    </citation>
    <scope>NUCLEOTIDE SEQUENCE</scope>
    <source>
        <tissue evidence="1">Shoot tissue taken approximately 20 cm above the soil surface</tissue>
    </source>
</reference>
<name>A0A0A9D8X3_ARUDO</name>
<reference evidence="1" key="1">
    <citation type="submission" date="2014-09" db="EMBL/GenBank/DDBJ databases">
        <authorList>
            <person name="Magalhaes I.L.F."/>
            <person name="Oliveira U."/>
            <person name="Santos F.R."/>
            <person name="Vidigal T.H.D.A."/>
            <person name="Brescovit A.D."/>
            <person name="Santos A.J."/>
        </authorList>
    </citation>
    <scope>NUCLEOTIDE SEQUENCE</scope>
    <source>
        <tissue evidence="1">Shoot tissue taken approximately 20 cm above the soil surface</tissue>
    </source>
</reference>
<proteinExistence type="predicted"/>
<evidence type="ECO:0000313" key="1">
    <source>
        <dbReference type="EMBL" id="JAD83108.1"/>
    </source>
</evidence>
<accession>A0A0A9D8X3</accession>